<sequence>MSHTPWEILWLTSWQEIEAASFVEQWHRWFAEDQLASPFFAPEVVMAWLESYRAQATLTPCFLIAKNQNVGKLFLPMVKRSEGWKGGWKRVLVPVGEGEFDYHDPIVVRGDRILLLSTFWDYFVSILFKGATADVDRCHIPRLRVGVSCNGEGDETVDVAPFMRFADFPTQGDPASLLKSKTRQKLKRLLRKLREQSDATHGIQLHCYGADELEQACSTLPELLRLHTLTWPLSYKVPQWHERLLSRGLKQGVVHYSVLRLGEQIISYHLGFHHNQRFYWYMPVYPINWADYSPGQLHLLLLMERLAAEGYKVFDFLRGAEAYKYRWSANEYVLVRKAWQNPATASRLRLAFSAQLVQLKGMLLSWKKGQ</sequence>
<dbReference type="Gene3D" id="3.40.630.30">
    <property type="match status" value="1"/>
</dbReference>
<organism evidence="2">
    <name type="scientific">Magnetococcus massalia (strain MO-1)</name>
    <dbReference type="NCBI Taxonomy" id="451514"/>
    <lineage>
        <taxon>Bacteria</taxon>
        <taxon>Pseudomonadati</taxon>
        <taxon>Pseudomonadota</taxon>
        <taxon>Magnetococcia</taxon>
        <taxon>Magnetococcales</taxon>
        <taxon>Magnetococcaceae</taxon>
        <taxon>Magnetococcus</taxon>
    </lineage>
</organism>
<feature type="domain" description="BioF2-like acetyltransferase" evidence="1">
    <location>
        <begin position="180"/>
        <end position="324"/>
    </location>
</feature>
<dbReference type="Pfam" id="PF13480">
    <property type="entry name" value="Acetyltransf_6"/>
    <property type="match status" value="1"/>
</dbReference>
<protein>
    <recommendedName>
        <fullName evidence="1">BioF2-like acetyltransferase domain-containing protein</fullName>
    </recommendedName>
</protein>
<dbReference type="AlphaFoldDB" id="A0A1S7LHT9"/>
<evidence type="ECO:0000259" key="1">
    <source>
        <dbReference type="Pfam" id="PF13480"/>
    </source>
</evidence>
<proteinExistence type="predicted"/>
<name>A0A1S7LHT9_MAGMO</name>
<dbReference type="InterPro" id="IPR038740">
    <property type="entry name" value="BioF2-like_GNAT_dom"/>
</dbReference>
<reference evidence="2" key="1">
    <citation type="submission" date="2015-04" db="EMBL/GenBank/DDBJ databases">
        <authorList>
            <person name="Syromyatnikov M.Y."/>
            <person name="Popov V.N."/>
        </authorList>
    </citation>
    <scope>NUCLEOTIDE SEQUENCE</scope>
    <source>
        <strain evidence="2">MO-1</strain>
    </source>
</reference>
<dbReference type="SUPFAM" id="SSF55729">
    <property type="entry name" value="Acyl-CoA N-acyltransferases (Nat)"/>
    <property type="match status" value="1"/>
</dbReference>
<dbReference type="EMBL" id="LO017727">
    <property type="protein sequence ID" value="CRH06520.1"/>
    <property type="molecule type" value="Genomic_DNA"/>
</dbReference>
<accession>A0A1S7LHT9</accession>
<evidence type="ECO:0000313" key="2">
    <source>
        <dbReference type="EMBL" id="CRH06520.1"/>
    </source>
</evidence>
<dbReference type="InterPro" id="IPR016181">
    <property type="entry name" value="Acyl_CoA_acyltransferase"/>
</dbReference>
<gene>
    <name evidence="2" type="ORF">MAGMO_2360</name>
</gene>